<dbReference type="InterPro" id="IPR035976">
    <property type="entry name" value="Sushi/SCR/CCP_sf"/>
</dbReference>
<dbReference type="EMBL" id="LR788221">
    <property type="protein sequence ID" value="CAB3264083.1"/>
    <property type="molecule type" value="mRNA"/>
</dbReference>
<evidence type="ECO:0000313" key="4">
    <source>
        <dbReference type="EMBL" id="CAB3264083.1"/>
    </source>
</evidence>
<organism evidence="4">
    <name type="scientific">Phallusia mammillata</name>
    <dbReference type="NCBI Taxonomy" id="59560"/>
    <lineage>
        <taxon>Eukaryota</taxon>
        <taxon>Metazoa</taxon>
        <taxon>Chordata</taxon>
        <taxon>Tunicata</taxon>
        <taxon>Ascidiacea</taxon>
        <taxon>Phlebobranchia</taxon>
        <taxon>Ascidiidae</taxon>
        <taxon>Phallusia</taxon>
    </lineage>
</organism>
<dbReference type="PANTHER" id="PTHR19325:SF560">
    <property type="entry name" value="SUSHI, VON WILLEBRAND FACTOR TYPE A, EGF AND PENTRAXIN DOMAIN-CONTAINING PROTEIN 1"/>
    <property type="match status" value="1"/>
</dbReference>
<dbReference type="PANTHER" id="PTHR19325">
    <property type="entry name" value="COMPLEMENT COMPONENT-RELATED SUSHI DOMAIN-CONTAINING"/>
    <property type="match status" value="1"/>
</dbReference>
<keyword evidence="3" id="KW-1133">Transmembrane helix</keyword>
<reference evidence="4" key="1">
    <citation type="submission" date="2020-04" db="EMBL/GenBank/DDBJ databases">
        <authorList>
            <person name="Neveu A P."/>
        </authorList>
    </citation>
    <scope>NUCLEOTIDE SEQUENCE</scope>
    <source>
        <tissue evidence="4">Whole embryo</tissue>
    </source>
</reference>
<dbReference type="AlphaFoldDB" id="A0A6F9DM89"/>
<evidence type="ECO:0000256" key="2">
    <source>
        <dbReference type="ARBA" id="ARBA00023157"/>
    </source>
</evidence>
<proteinExistence type="evidence at transcript level"/>
<feature type="transmembrane region" description="Helical" evidence="3">
    <location>
        <begin position="378"/>
        <end position="403"/>
    </location>
</feature>
<evidence type="ECO:0000256" key="1">
    <source>
        <dbReference type="ARBA" id="ARBA00022659"/>
    </source>
</evidence>
<accession>A0A6F9DM89</accession>
<keyword evidence="3" id="KW-0812">Transmembrane</keyword>
<gene>
    <name evidence="4" type="primary">Muc5ac-006</name>
</gene>
<dbReference type="SUPFAM" id="SSF57535">
    <property type="entry name" value="Complement control module/SCR domain"/>
    <property type="match status" value="1"/>
</dbReference>
<keyword evidence="2" id="KW-1015">Disulfide bond</keyword>
<sequence>MSQINVAAVRVKKMAFNKLKQTERGSINNRGNNIVVSCSVWSKYRRHRVASGAEVLNFQVSPSPKQAVGADAQLSANIVFSSITNVSITLDKKVVGHAQNQEPVVCSESLECPTPDTYSQVIKLTLKNISANDNLLEIIDASGQQIQNTSLQPSFCTNLTESGIEQNVPQNQGYLSIHKFTCSSGYVLAETAAICQANATWNVTLNCVKACNNVTHPGVKQDVPPNQGYLSRHIFSCSSGYIPAEARAECQKDGTWCPNLYCVKACNNLTLPDNQQDVPLNQGHFSAEFVFCPSGSFLANITICQANGTWATFRHCVKETCNQSMISVDNSLKNAQFGVTPVGESIGVPCRNGYRGSITAKCVGPDQWDIFGAPCLAIGIWAVIGIVSCVVFIGLVIAVICCYRKCCAKSKDKDNTQ</sequence>
<keyword evidence="3" id="KW-0472">Membrane</keyword>
<keyword evidence="1" id="KW-0768">Sushi</keyword>
<protein>
    <submittedName>
        <fullName evidence="4">Mucin-5AC-like</fullName>
    </submittedName>
</protein>
<name>A0A6F9DM89_9ASCI</name>
<dbReference type="InterPro" id="IPR050350">
    <property type="entry name" value="Compl-Cell_Adhes-Reg"/>
</dbReference>
<evidence type="ECO:0000256" key="3">
    <source>
        <dbReference type="SAM" id="Phobius"/>
    </source>
</evidence>